<dbReference type="Gene3D" id="2.60.40.1190">
    <property type="match status" value="1"/>
</dbReference>
<dbReference type="PRINTS" id="PR00110">
    <property type="entry name" value="ALPHAAMYLASE"/>
</dbReference>
<dbReference type="Pfam" id="PF09985">
    <property type="entry name" value="Glucodextran_C"/>
    <property type="match status" value="1"/>
</dbReference>
<dbReference type="PANTHER" id="PTHR10357:SF215">
    <property type="entry name" value="ALPHA-AMYLASE 1"/>
    <property type="match status" value="1"/>
</dbReference>
<dbReference type="InterPro" id="IPR017853">
    <property type="entry name" value="GH"/>
</dbReference>
<dbReference type="SUPFAM" id="SSF51445">
    <property type="entry name" value="(Trans)glycosidases"/>
    <property type="match status" value="1"/>
</dbReference>
<comment type="cofactor">
    <cofactor evidence="1">
        <name>Ca(2+)</name>
        <dbReference type="ChEBI" id="CHEBI:29108"/>
    </cofactor>
</comment>
<keyword evidence="6" id="KW-0378">Hydrolase</keyword>
<keyword evidence="6" id="KW-0326">Glycosidase</keyword>
<dbReference type="RefSeq" id="WP_090223304.1">
    <property type="nucleotide sequence ID" value="NZ_CP026721.1"/>
</dbReference>
<evidence type="ECO:0000313" key="8">
    <source>
        <dbReference type="EMBL" id="QAV33550.1"/>
    </source>
</evidence>
<dbReference type="EC" id="3.2.1.1" evidence="6"/>
<dbReference type="EMBL" id="CP026721">
    <property type="protein sequence ID" value="QAV33550.1"/>
    <property type="molecule type" value="Genomic_DNA"/>
</dbReference>
<dbReference type="InterPro" id="IPR019248">
    <property type="entry name" value="Glucodextran_C"/>
</dbReference>
<comment type="similarity">
    <text evidence="2 5">Belongs to the glycosyl hydrolase 13 family.</text>
</comment>
<dbReference type="PANTHER" id="PTHR10357">
    <property type="entry name" value="ALPHA-AMYLASE FAMILY MEMBER"/>
    <property type="match status" value="1"/>
</dbReference>
<reference evidence="8 9" key="1">
    <citation type="submission" date="2018-01" db="EMBL/GenBank/DDBJ databases">
        <title>The whole genome sequencing and assembly of Fervidobacterium changbaicum CBS-1 strain.</title>
        <authorList>
            <person name="Kim J.-Y."/>
            <person name="Park M.-K."/>
            <person name="Yi H."/>
            <person name="Bahn Y.-S."/>
            <person name="Kim J.F."/>
            <person name="Lee D.-W."/>
        </authorList>
    </citation>
    <scope>NUCLEOTIDE SEQUENCE [LARGE SCALE GENOMIC DNA]</scope>
    <source>
        <strain evidence="8 9">CBS-1</strain>
    </source>
</reference>
<keyword evidence="6" id="KW-0119">Carbohydrate metabolism</keyword>
<dbReference type="SUPFAM" id="SSF49344">
    <property type="entry name" value="CBD9-like"/>
    <property type="match status" value="1"/>
</dbReference>
<accession>A0ABX5QSW4</accession>
<evidence type="ECO:0000256" key="4">
    <source>
        <dbReference type="ARBA" id="ARBA00022729"/>
    </source>
</evidence>
<evidence type="ECO:0000256" key="3">
    <source>
        <dbReference type="ARBA" id="ARBA00022723"/>
    </source>
</evidence>
<sequence>MGEKLVRQLEQRRFTFSFASVLALLSVAFSVVFSVLGFSDVLSQYKGGWADKVLYMIMIDRFNDGEPSNNNQGKGEYDPRDGAKYSGGDLKGIIDKIDYIKGLGVDGIWITPPVANQWWDPWVSYGGYHGYWARDFKKVDEHFGTLEDYKALAEKLHENGMKLIQDIVVNHVGNYFRFRNNVFELNTGSIPTSAPTQYPFNLNNYNDPSQRERAIYHWTPDITNYSDPYQKLYYQMSGLDDLNTENPEVVEALKDSYAYWIKEIGVDGFRVDTAMYVQKSFFDEFFKGNNGMFSLKPDFIAFGETWLSSKPYENTSDLEIASYFEHGFNSMLDFTLMEDIRRVIKGGQPTDFLAYRLTTRNEILKRGLLVTFIDNHDMERFGKGVTPNITMQALGLLLTLPGMPVIYYGTEQYFEETRASMFNGGWGSFGKSHFNPDSDMYKFIKNAIEFRKSHPATRYGEVEILLSEKRGSGLLIYTLKCEEEELMVVLNTANDSRITNFKTKYEPGTTLEPIYNAVGGFGTPVVVRTDGYITLRVPPRTFTVFGISQEKSEVYTPTTTVGIDLKDGDTIKALREVVGTTTGKTVYVYIDRKAENEIKIEPKEGKFTFTIDPFKLDPGEHVLLVRAVGRNVRDTVYTSEIRFAVELEKRLLAEVKDPLGDDIGPNGTYVYPTDATFKRQMDIVEAKVESIGSTLVISIKPRDLTKSWGPPNGFDHVTYQIFIDNPNRKGTGVLPLQNYEFDNWDWDWEVFATGWSSAIYTSQSATKDKFGTQIGSPEVFVEDEWVKIIIKGEWLGNPSSFAGWTIYITSWDYDGIENKFRPLQQEPKAYIMGGGNPTDPLIMDDVWLEIEGE</sequence>
<proteinExistence type="inferred from homology"/>
<evidence type="ECO:0000256" key="6">
    <source>
        <dbReference type="RuleBase" id="RU361134"/>
    </source>
</evidence>
<evidence type="ECO:0000256" key="2">
    <source>
        <dbReference type="ARBA" id="ARBA00008061"/>
    </source>
</evidence>
<dbReference type="Pfam" id="PF00128">
    <property type="entry name" value="Alpha-amylase"/>
    <property type="match status" value="1"/>
</dbReference>
<comment type="catalytic activity">
    <reaction evidence="6">
        <text>Endohydrolysis of (1-&gt;4)-alpha-D-glucosidic linkages in polysaccharides containing three or more (1-&gt;4)-alpha-linked D-glucose units.</text>
        <dbReference type="EC" id="3.2.1.1"/>
    </reaction>
</comment>
<evidence type="ECO:0000259" key="7">
    <source>
        <dbReference type="SMART" id="SM00642"/>
    </source>
</evidence>
<keyword evidence="9" id="KW-1185">Reference proteome</keyword>
<keyword evidence="4" id="KW-0732">Signal</keyword>
<evidence type="ECO:0000313" key="9">
    <source>
        <dbReference type="Proteomes" id="UP000288947"/>
    </source>
</evidence>
<organism evidence="8 9">
    <name type="scientific">Fervidobacterium changbaicum</name>
    <dbReference type="NCBI Taxonomy" id="310769"/>
    <lineage>
        <taxon>Bacteria</taxon>
        <taxon>Thermotogati</taxon>
        <taxon>Thermotogota</taxon>
        <taxon>Thermotogae</taxon>
        <taxon>Thermotogales</taxon>
        <taxon>Fervidobacteriaceae</taxon>
        <taxon>Fervidobacterium</taxon>
    </lineage>
</organism>
<dbReference type="InterPro" id="IPR006046">
    <property type="entry name" value="Alpha_amylase"/>
</dbReference>
<evidence type="ECO:0000256" key="5">
    <source>
        <dbReference type="RuleBase" id="RU003615"/>
    </source>
</evidence>
<dbReference type="Proteomes" id="UP000288947">
    <property type="component" value="Chromosome"/>
</dbReference>
<evidence type="ECO:0000256" key="1">
    <source>
        <dbReference type="ARBA" id="ARBA00001913"/>
    </source>
</evidence>
<dbReference type="Gene3D" id="3.20.20.80">
    <property type="entry name" value="Glycosidases"/>
    <property type="match status" value="1"/>
</dbReference>
<name>A0ABX5QSW4_9BACT</name>
<keyword evidence="3" id="KW-0479">Metal-binding</keyword>
<dbReference type="SMART" id="SM00642">
    <property type="entry name" value="Aamy"/>
    <property type="match status" value="1"/>
</dbReference>
<dbReference type="InterPro" id="IPR006047">
    <property type="entry name" value="GH13_cat_dom"/>
</dbReference>
<protein>
    <recommendedName>
        <fullName evidence="6">Alpha-amylase</fullName>
        <ecNumber evidence="6">3.2.1.1</ecNumber>
    </recommendedName>
</protein>
<gene>
    <name evidence="8" type="ORF">CBS1_07335</name>
</gene>
<feature type="domain" description="Glycosyl hydrolase family 13 catalytic" evidence="7">
    <location>
        <begin position="56"/>
        <end position="451"/>
    </location>
</feature>